<dbReference type="GO" id="GO:0016208">
    <property type="term" value="F:AMP binding"/>
    <property type="evidence" value="ECO:0007669"/>
    <property type="project" value="TreeGrafter"/>
</dbReference>
<evidence type="ECO:0000256" key="4">
    <source>
        <dbReference type="ARBA" id="ARBA00025878"/>
    </source>
</evidence>
<evidence type="ECO:0000313" key="7">
    <source>
        <dbReference type="EMBL" id="VDO99295.1"/>
    </source>
</evidence>
<protein>
    <submittedName>
        <fullName evidence="9">5'-AMP-activated protein kinase subunit gamma-1-like</fullName>
    </submittedName>
</protein>
<dbReference type="GO" id="GO:0031588">
    <property type="term" value="C:nucleotide-activated protein kinase complex"/>
    <property type="evidence" value="ECO:0007669"/>
    <property type="project" value="TreeGrafter"/>
</dbReference>
<dbReference type="InterPro" id="IPR050511">
    <property type="entry name" value="AMPK_gamma/SDS23_families"/>
</dbReference>
<dbReference type="PANTHER" id="PTHR13780:SF99">
    <property type="entry name" value="CBS DOMAIN-CONTAINING PROTEIN"/>
    <property type="match status" value="1"/>
</dbReference>
<proteinExistence type="inferred from homology"/>
<sequence length="325" mass="37002">MLYVPPGIRRGDPDVAYAQFLKMHKCYDVMPKNSKLVVLNTALPVKKALYALIYSGVRSAMLYDDSDRSLCGHLTISDFINILLKYYDRSPEELSTLLSNQVISQWREILKSEDRLKVFRKVGANQSLYDAFIVLLETSYHRIPVLDETSGNPLHFLTHKRLLQYLYLYMNDLPKPSYLYEGVRFLNIGTYESVLYVHPNTKLIDCLARLSEKPISAVPVVESDGTVVDVYARFDAIQIAAEGSFTVLSRTVREALQSRKNAKWFSGVVTCVESDTLLFVIEKLVVAEVHSLIVLNDENHLSGIITVSDVLRYIIMKPQRGIMKQ</sequence>
<evidence type="ECO:0000313" key="9">
    <source>
        <dbReference type="WBParaSite" id="SBAD_0000303701-mRNA-1"/>
    </source>
</evidence>
<dbReference type="WBParaSite" id="SBAD_0000303701-mRNA-1">
    <property type="protein sequence ID" value="SBAD_0000303701-mRNA-1"/>
    <property type="gene ID" value="SBAD_0000303701"/>
</dbReference>
<keyword evidence="3 5" id="KW-0129">CBS domain</keyword>
<dbReference type="Gene3D" id="3.10.580.10">
    <property type="entry name" value="CBS-domain"/>
    <property type="match status" value="2"/>
</dbReference>
<dbReference type="InterPro" id="IPR000644">
    <property type="entry name" value="CBS_dom"/>
</dbReference>
<evidence type="ECO:0000259" key="6">
    <source>
        <dbReference type="PROSITE" id="PS51371"/>
    </source>
</evidence>
<organism evidence="9">
    <name type="scientific">Soboliphyme baturini</name>
    <dbReference type="NCBI Taxonomy" id="241478"/>
    <lineage>
        <taxon>Eukaryota</taxon>
        <taxon>Metazoa</taxon>
        <taxon>Ecdysozoa</taxon>
        <taxon>Nematoda</taxon>
        <taxon>Enoplea</taxon>
        <taxon>Dorylaimia</taxon>
        <taxon>Dioctophymatida</taxon>
        <taxon>Dioctophymatoidea</taxon>
        <taxon>Soboliphymatidae</taxon>
        <taxon>Soboliphyme</taxon>
    </lineage>
</organism>
<dbReference type="OrthoDB" id="449052at2759"/>
<dbReference type="Proteomes" id="UP000270296">
    <property type="component" value="Unassembled WGS sequence"/>
</dbReference>
<evidence type="ECO:0000256" key="3">
    <source>
        <dbReference type="ARBA" id="ARBA00023122"/>
    </source>
</evidence>
<feature type="domain" description="CBS" evidence="6">
    <location>
        <begin position="115"/>
        <end position="173"/>
    </location>
</feature>
<dbReference type="GO" id="GO:0019901">
    <property type="term" value="F:protein kinase binding"/>
    <property type="evidence" value="ECO:0007669"/>
    <property type="project" value="TreeGrafter"/>
</dbReference>
<reference evidence="9" key="1">
    <citation type="submission" date="2016-06" db="UniProtKB">
        <authorList>
            <consortium name="WormBaseParasite"/>
        </authorList>
    </citation>
    <scope>IDENTIFICATION</scope>
</reference>
<accession>A0A183IH03</accession>
<keyword evidence="2" id="KW-0677">Repeat</keyword>
<evidence type="ECO:0000256" key="5">
    <source>
        <dbReference type="PROSITE-ProRule" id="PRU00703"/>
    </source>
</evidence>
<feature type="domain" description="CBS" evidence="6">
    <location>
        <begin position="264"/>
        <end position="322"/>
    </location>
</feature>
<evidence type="ECO:0000256" key="2">
    <source>
        <dbReference type="ARBA" id="ARBA00022737"/>
    </source>
</evidence>
<evidence type="ECO:0000313" key="8">
    <source>
        <dbReference type="Proteomes" id="UP000270296"/>
    </source>
</evidence>
<dbReference type="PANTHER" id="PTHR13780">
    <property type="entry name" value="AMP-ACTIVATED PROTEIN KINASE, GAMMA REGULATORY SUBUNIT"/>
    <property type="match status" value="1"/>
</dbReference>
<evidence type="ECO:0000256" key="1">
    <source>
        <dbReference type="ARBA" id="ARBA00006750"/>
    </source>
</evidence>
<keyword evidence="8" id="KW-1185">Reference proteome</keyword>
<comment type="similarity">
    <text evidence="1">Belongs to the 5'-AMP-activated protein kinase gamma subunit family.</text>
</comment>
<comment type="subunit">
    <text evidence="4">AMPK is a heterotrimer of an alpha catalytic subunit (PRKAA1 or PRKAA2), a beta (PRKAB1 or PRKAB2) and a gamma non-catalytic subunits (PRKAG1, PRKAG2 or PRKAG3). Interacts with FNIP1 and FNIP2.</text>
</comment>
<gene>
    <name evidence="7" type="ORF">SBAD_LOCUS2898</name>
</gene>
<name>A0A183IH03_9BILA</name>
<dbReference type="AlphaFoldDB" id="A0A183IH03"/>
<dbReference type="InterPro" id="IPR046342">
    <property type="entry name" value="CBS_dom_sf"/>
</dbReference>
<dbReference type="GO" id="GO:0005737">
    <property type="term" value="C:cytoplasm"/>
    <property type="evidence" value="ECO:0007669"/>
    <property type="project" value="TreeGrafter"/>
</dbReference>
<dbReference type="SMART" id="SM00116">
    <property type="entry name" value="CBS"/>
    <property type="match status" value="4"/>
</dbReference>
<dbReference type="EMBL" id="UZAM01007465">
    <property type="protein sequence ID" value="VDO99295.1"/>
    <property type="molecule type" value="Genomic_DNA"/>
</dbReference>
<feature type="domain" description="CBS" evidence="6">
    <location>
        <begin position="188"/>
        <end position="247"/>
    </location>
</feature>
<dbReference type="SUPFAM" id="SSF54631">
    <property type="entry name" value="CBS-domain pair"/>
    <property type="match status" value="2"/>
</dbReference>
<dbReference type="Pfam" id="PF00571">
    <property type="entry name" value="CBS"/>
    <property type="match status" value="3"/>
</dbReference>
<dbReference type="GO" id="GO:0019887">
    <property type="term" value="F:protein kinase regulator activity"/>
    <property type="evidence" value="ECO:0007669"/>
    <property type="project" value="TreeGrafter"/>
</dbReference>
<dbReference type="PROSITE" id="PS51371">
    <property type="entry name" value="CBS"/>
    <property type="match status" value="3"/>
</dbReference>
<dbReference type="GO" id="GO:0005634">
    <property type="term" value="C:nucleus"/>
    <property type="evidence" value="ECO:0007669"/>
    <property type="project" value="TreeGrafter"/>
</dbReference>
<reference evidence="7 8" key="2">
    <citation type="submission" date="2018-11" db="EMBL/GenBank/DDBJ databases">
        <authorList>
            <consortium name="Pathogen Informatics"/>
        </authorList>
    </citation>
    <scope>NUCLEOTIDE SEQUENCE [LARGE SCALE GENOMIC DNA]</scope>
</reference>